<dbReference type="GO" id="GO:0006508">
    <property type="term" value="P:proteolysis"/>
    <property type="evidence" value="ECO:0007669"/>
    <property type="project" value="UniProtKB-KW"/>
</dbReference>
<dbReference type="PROSITE" id="PS51892">
    <property type="entry name" value="SUBTILASE"/>
    <property type="match status" value="1"/>
</dbReference>
<dbReference type="InterPro" id="IPR034197">
    <property type="entry name" value="Peptidases_S8_3"/>
</dbReference>
<feature type="active site" description="Charge relay system" evidence="6 7">
    <location>
        <position position="110"/>
    </location>
</feature>
<evidence type="ECO:0000256" key="1">
    <source>
        <dbReference type="ARBA" id="ARBA00011073"/>
    </source>
</evidence>
<dbReference type="FunFam" id="3.40.50.200:FF:000006">
    <property type="entry name" value="Subtilisin-like protease SBT1.5"/>
    <property type="match status" value="1"/>
</dbReference>
<dbReference type="Gene3D" id="3.50.30.30">
    <property type="match status" value="1"/>
</dbReference>
<dbReference type="PRINTS" id="PR00723">
    <property type="entry name" value="SUBTILISIN"/>
</dbReference>
<feature type="domain" description="Peptidase S8/S53" evidence="8">
    <location>
        <begin position="101"/>
        <end position="542"/>
    </location>
</feature>
<dbReference type="Pfam" id="PF05922">
    <property type="entry name" value="Inhibitor_I9"/>
    <property type="match status" value="1"/>
</dbReference>
<dbReference type="InterPro" id="IPR045051">
    <property type="entry name" value="SBT"/>
</dbReference>
<evidence type="ECO:0000259" key="9">
    <source>
        <dbReference type="Pfam" id="PF05922"/>
    </source>
</evidence>
<keyword evidence="3" id="KW-0732">Signal</keyword>
<reference evidence="11" key="1">
    <citation type="submission" date="2019-12" db="EMBL/GenBank/DDBJ databases">
        <authorList>
            <person name="Scholes J."/>
        </authorList>
    </citation>
    <scope>NUCLEOTIDE SEQUENCE</scope>
</reference>
<evidence type="ECO:0000256" key="5">
    <source>
        <dbReference type="ARBA" id="ARBA00022825"/>
    </source>
</evidence>
<accession>A0A9N7RMG6</accession>
<keyword evidence="2 7" id="KW-0645">Protease</keyword>
<comment type="similarity">
    <text evidence="1 7">Belongs to the peptidase S8 family.</text>
</comment>
<dbReference type="GO" id="GO:0004252">
    <property type="term" value="F:serine-type endopeptidase activity"/>
    <property type="evidence" value="ECO:0007669"/>
    <property type="project" value="UniProtKB-UniRule"/>
</dbReference>
<keyword evidence="4 7" id="KW-0378">Hydrolase</keyword>
<dbReference type="Gene3D" id="2.60.40.2310">
    <property type="match status" value="1"/>
</dbReference>
<evidence type="ECO:0000259" key="10">
    <source>
        <dbReference type="Pfam" id="PF17766"/>
    </source>
</evidence>
<dbReference type="InterPro" id="IPR041469">
    <property type="entry name" value="Subtilisin-like_FN3"/>
</dbReference>
<evidence type="ECO:0000313" key="11">
    <source>
        <dbReference type="EMBL" id="CAA0833419.1"/>
    </source>
</evidence>
<dbReference type="Gene3D" id="3.40.50.200">
    <property type="entry name" value="Peptidase S8/S53 domain"/>
    <property type="match status" value="1"/>
</dbReference>
<feature type="active site" description="Charge relay system" evidence="6 7">
    <location>
        <position position="182"/>
    </location>
</feature>
<evidence type="ECO:0000256" key="3">
    <source>
        <dbReference type="ARBA" id="ARBA00022729"/>
    </source>
</evidence>
<dbReference type="InterPro" id="IPR037045">
    <property type="entry name" value="S8pro/Inhibitor_I9_sf"/>
</dbReference>
<feature type="domain" description="Subtilisin-like protease fibronectin type-III" evidence="10">
    <location>
        <begin position="616"/>
        <end position="720"/>
    </location>
</feature>
<name>A0A9N7RMG6_STRHE</name>
<dbReference type="Gene3D" id="3.30.70.80">
    <property type="entry name" value="Peptidase S8 propeptide/proteinase inhibitor I9"/>
    <property type="match status" value="1"/>
</dbReference>
<dbReference type="Pfam" id="PF00082">
    <property type="entry name" value="Peptidase_S8"/>
    <property type="match status" value="1"/>
</dbReference>
<dbReference type="InterPro" id="IPR036852">
    <property type="entry name" value="Peptidase_S8/S53_dom_sf"/>
</dbReference>
<evidence type="ECO:0000256" key="6">
    <source>
        <dbReference type="PIRSR" id="PIRSR615500-1"/>
    </source>
</evidence>
<dbReference type="InterPro" id="IPR015500">
    <property type="entry name" value="Peptidase_S8_subtilisin-rel"/>
</dbReference>
<dbReference type="Pfam" id="PF17766">
    <property type="entry name" value="fn3_6"/>
    <property type="match status" value="1"/>
</dbReference>
<dbReference type="SUPFAM" id="SSF52743">
    <property type="entry name" value="Subtilisin-like"/>
    <property type="match status" value="1"/>
</dbReference>
<dbReference type="InterPro" id="IPR000209">
    <property type="entry name" value="Peptidase_S8/S53_dom"/>
</dbReference>
<keyword evidence="12" id="KW-1185">Reference proteome</keyword>
<keyword evidence="5 7" id="KW-0720">Serine protease</keyword>
<evidence type="ECO:0000313" key="12">
    <source>
        <dbReference type="Proteomes" id="UP001153555"/>
    </source>
</evidence>
<dbReference type="CDD" id="cd02120">
    <property type="entry name" value="PA_subtilisin_like"/>
    <property type="match status" value="1"/>
</dbReference>
<feature type="domain" description="Inhibitor I9" evidence="9">
    <location>
        <begin position="3"/>
        <end position="77"/>
    </location>
</feature>
<dbReference type="CDD" id="cd04852">
    <property type="entry name" value="Peptidases_S8_3"/>
    <property type="match status" value="1"/>
</dbReference>
<sequence>MPKPFVNHREWYSSTIQSLNTLSDPKPSNKPENELSLLYIYDNVLHGYSALLSNLELEALKKSTGFISAYPDRTVRVDTTHTPEFLSLNNSTGLWPASNYGEDVIVGVIDTGVWPESKSFRDDGMTEIPKRWKGVCQAGQDFDHTMCNKKLIGVRYFNKGVLAKRYPNKTLSMNSGRDTIGHGTHTTSTAAGNEVTGASFFGYAPGKAKGIATRARVAMYKVIWDEGATVSDMIAGMDAAVADGVDVISISLGVPNVSLYEDPVAIASFGAMEKGVFVSSSAGNNGPSPGSLHNGIPWVLTVGAGSVDRSFGGTLTLGNGKTIRGWTMFPAQGSMTKYPLIYDKTLSRCNSSANLSSAAAGGIVICEKGYVFDYQVSNVSSSNASGAIIISDDPATFEFAYYYASPIVVISSRQAQALINYATNGVNPVASIMFQQTFLGTKPAPVAATYTSRGPSQSYPGVLKPDLMAPGSLVLASWVTNKSLDFITPNLSRLSDFTIISGTSMACPHASGVAALLKGAHPDWSSAAIRSAMMTTANPQDNTGNRIRDEFVPNGLASPLAMGAGQVDPNRALNPGLVYDLSRQDYVNLVCSMKLNSTQIKTIVRSNYNCSTPSSDLNYPSFIALFSTKKQGMMLTKKFHRTVTYVGGNGKNATKYYVKIKAPKNTNITVCPKILVFQKMNEKRSYSLTIHYEVRNTTAHGSITWIDEFGDHSVRSPIVVTPQVHN</sequence>
<dbReference type="Proteomes" id="UP001153555">
    <property type="component" value="Unassembled WGS sequence"/>
</dbReference>
<comment type="caution">
    <text evidence="11">The sequence shown here is derived from an EMBL/GenBank/DDBJ whole genome shotgun (WGS) entry which is preliminary data.</text>
</comment>
<feature type="active site" description="Charge relay system" evidence="6 7">
    <location>
        <position position="504"/>
    </location>
</feature>
<evidence type="ECO:0000259" key="8">
    <source>
        <dbReference type="Pfam" id="PF00082"/>
    </source>
</evidence>
<dbReference type="InterPro" id="IPR010259">
    <property type="entry name" value="S8pro/Inhibitor_I9"/>
</dbReference>
<organism evidence="11 12">
    <name type="scientific">Striga hermonthica</name>
    <name type="common">Purple witchweed</name>
    <name type="synonym">Buchnera hermonthica</name>
    <dbReference type="NCBI Taxonomy" id="68872"/>
    <lineage>
        <taxon>Eukaryota</taxon>
        <taxon>Viridiplantae</taxon>
        <taxon>Streptophyta</taxon>
        <taxon>Embryophyta</taxon>
        <taxon>Tracheophyta</taxon>
        <taxon>Spermatophyta</taxon>
        <taxon>Magnoliopsida</taxon>
        <taxon>eudicotyledons</taxon>
        <taxon>Gunneridae</taxon>
        <taxon>Pentapetalae</taxon>
        <taxon>asterids</taxon>
        <taxon>lamiids</taxon>
        <taxon>Lamiales</taxon>
        <taxon>Orobanchaceae</taxon>
        <taxon>Buchnereae</taxon>
        <taxon>Striga</taxon>
    </lineage>
</organism>
<gene>
    <name evidence="11" type="ORF">SHERM_28680</name>
</gene>
<dbReference type="InterPro" id="IPR023828">
    <property type="entry name" value="Peptidase_S8_Ser-AS"/>
</dbReference>
<evidence type="ECO:0000256" key="7">
    <source>
        <dbReference type="PROSITE-ProRule" id="PRU01240"/>
    </source>
</evidence>
<dbReference type="PROSITE" id="PS00138">
    <property type="entry name" value="SUBTILASE_SER"/>
    <property type="match status" value="1"/>
</dbReference>
<protein>
    <submittedName>
        <fullName evidence="11">Subtilisin-like serine endopeptidase family protein</fullName>
    </submittedName>
</protein>
<dbReference type="AlphaFoldDB" id="A0A9N7RMG6"/>
<dbReference type="PANTHER" id="PTHR10795">
    <property type="entry name" value="PROPROTEIN CONVERTASE SUBTILISIN/KEXIN"/>
    <property type="match status" value="1"/>
</dbReference>
<dbReference type="OrthoDB" id="10256524at2759"/>
<dbReference type="EMBL" id="CACSLK010027840">
    <property type="protein sequence ID" value="CAA0833419.1"/>
    <property type="molecule type" value="Genomic_DNA"/>
</dbReference>
<evidence type="ECO:0000256" key="4">
    <source>
        <dbReference type="ARBA" id="ARBA00022801"/>
    </source>
</evidence>
<evidence type="ECO:0000256" key="2">
    <source>
        <dbReference type="ARBA" id="ARBA00022670"/>
    </source>
</evidence>
<proteinExistence type="inferred from homology"/>